<reference evidence="2" key="1">
    <citation type="journal article" date="2022" name="Arch. Microbiol.">
        <title>Microbulbifer okhotskensis sp. nov., isolated from a deep bottom sediment of the Okhotsk Sea.</title>
        <authorList>
            <person name="Romanenko L."/>
            <person name="Kurilenko V."/>
            <person name="Otstavnykh N."/>
            <person name="Velansky P."/>
            <person name="Isaeva M."/>
            <person name="Mikhailov V."/>
        </authorList>
    </citation>
    <scope>NUCLEOTIDE SEQUENCE</scope>
    <source>
        <strain evidence="2">OS29</strain>
    </source>
</reference>
<dbReference type="RefSeq" id="WP_252465702.1">
    <property type="nucleotide sequence ID" value="NZ_JALBWM010000022.1"/>
</dbReference>
<dbReference type="InterPro" id="IPR031347">
    <property type="entry name" value="AmpE"/>
</dbReference>
<feature type="transmembrane region" description="Helical" evidence="1">
    <location>
        <begin position="189"/>
        <end position="213"/>
    </location>
</feature>
<dbReference type="EMBL" id="JALBWM010000022">
    <property type="protein sequence ID" value="MCO1334186.1"/>
    <property type="molecule type" value="Genomic_DNA"/>
</dbReference>
<dbReference type="PANTHER" id="PTHR38684:SF1">
    <property type="entry name" value="PROTEIN AMPE"/>
    <property type="match status" value="1"/>
</dbReference>
<protein>
    <submittedName>
        <fullName evidence="2">Regulatory signaling modulator protein AmpE</fullName>
    </submittedName>
</protein>
<dbReference type="Proteomes" id="UP001139028">
    <property type="component" value="Unassembled WGS sequence"/>
</dbReference>
<sequence>MTLLIVLITLALVQIWGSGAPLHRDGWFLRWGQYLEQVPRVSGNSGFLLGVTILLPVLMSAVVMVIAEGAVGGLGYLLIGVPLLLYCLGRGNFNDTLANYLRNWYRGDLEGAAKAVSPILCEIHEAPSDSLRLHEQVFRGAAYCAFERLFAVLFWFILLGIPGAVLFRLSALYAEHTQGTSGEAAATRWLWLLEWLPVRMMGLSFAIVGNFAGCYRAWRQVLMCRERDTGQILEAYLEGALGGIDANECSAGTDVSQIQRQGGAEIEGLQGLLSRTLLLWITGLALLALFT</sequence>
<evidence type="ECO:0000313" key="2">
    <source>
        <dbReference type="EMBL" id="MCO1334186.1"/>
    </source>
</evidence>
<feature type="transmembrane region" description="Helical" evidence="1">
    <location>
        <begin position="272"/>
        <end position="290"/>
    </location>
</feature>
<keyword evidence="3" id="KW-1185">Reference proteome</keyword>
<dbReference type="AlphaFoldDB" id="A0A9X2J782"/>
<feature type="transmembrane region" description="Helical" evidence="1">
    <location>
        <begin position="74"/>
        <end position="93"/>
    </location>
</feature>
<comment type="caution">
    <text evidence="2">The sequence shown here is derived from an EMBL/GenBank/DDBJ whole genome shotgun (WGS) entry which is preliminary data.</text>
</comment>
<evidence type="ECO:0000313" key="3">
    <source>
        <dbReference type="Proteomes" id="UP001139028"/>
    </source>
</evidence>
<proteinExistence type="predicted"/>
<keyword evidence="1" id="KW-0812">Transmembrane</keyword>
<dbReference type="GO" id="GO:0046677">
    <property type="term" value="P:response to antibiotic"/>
    <property type="evidence" value="ECO:0007669"/>
    <property type="project" value="TreeGrafter"/>
</dbReference>
<feature type="transmembrane region" description="Helical" evidence="1">
    <location>
        <begin position="47"/>
        <end position="67"/>
    </location>
</feature>
<accession>A0A9X2J782</accession>
<evidence type="ECO:0000256" key="1">
    <source>
        <dbReference type="SAM" id="Phobius"/>
    </source>
</evidence>
<dbReference type="PANTHER" id="PTHR38684">
    <property type="entry name" value="PROTEIN AMPE"/>
    <property type="match status" value="1"/>
</dbReference>
<dbReference type="GO" id="GO:0005886">
    <property type="term" value="C:plasma membrane"/>
    <property type="evidence" value="ECO:0007669"/>
    <property type="project" value="TreeGrafter"/>
</dbReference>
<dbReference type="InterPro" id="IPR052966">
    <property type="entry name" value="Beta-lactamase_Reg"/>
</dbReference>
<dbReference type="Pfam" id="PF17113">
    <property type="entry name" value="AmpE"/>
    <property type="match status" value="1"/>
</dbReference>
<feature type="transmembrane region" description="Helical" evidence="1">
    <location>
        <begin position="149"/>
        <end position="169"/>
    </location>
</feature>
<keyword evidence="1" id="KW-1133">Transmembrane helix</keyword>
<name>A0A9X2J782_9GAMM</name>
<keyword evidence="1" id="KW-0472">Membrane</keyword>
<organism evidence="2 3">
    <name type="scientific">Microbulbifer okhotskensis</name>
    <dbReference type="NCBI Taxonomy" id="2926617"/>
    <lineage>
        <taxon>Bacteria</taxon>
        <taxon>Pseudomonadati</taxon>
        <taxon>Pseudomonadota</taxon>
        <taxon>Gammaproteobacteria</taxon>
        <taxon>Cellvibrionales</taxon>
        <taxon>Microbulbiferaceae</taxon>
        <taxon>Microbulbifer</taxon>
    </lineage>
</organism>
<gene>
    <name evidence="2" type="primary">ampE</name>
    <name evidence="2" type="ORF">MO867_07495</name>
</gene>